<gene>
    <name evidence="3" type="ORF">L323_11695</name>
</gene>
<keyword evidence="2" id="KW-1133">Transmembrane helix</keyword>
<keyword evidence="2" id="KW-0472">Membrane</keyword>
<dbReference type="OrthoDB" id="2087365at2"/>
<reference evidence="3 4" key="1">
    <citation type="journal article" date="2013" name="Genome Announc.">
        <title>Draft Genome Sequence of the Cellulolytic Bacterium Clostridium papyrosolvens C7 (ATCC 700395).</title>
        <authorList>
            <person name="Zepeda V."/>
            <person name="Dassa B."/>
            <person name="Borovok I."/>
            <person name="Lamed R."/>
            <person name="Bayer E.A."/>
            <person name="Cate J.H."/>
        </authorList>
    </citation>
    <scope>NUCLEOTIDE SEQUENCE [LARGE SCALE GENOMIC DNA]</scope>
    <source>
        <strain evidence="3 4">C7</strain>
    </source>
</reference>
<feature type="transmembrane region" description="Helical" evidence="2">
    <location>
        <begin position="6"/>
        <end position="25"/>
    </location>
</feature>
<dbReference type="AlphaFoldDB" id="U4R1Q8"/>
<sequence length="99" mass="10762">MEVNVLVAISVAGTLSAIIFSYIGYRNGLKKESTDTGKNSGTLISDVGYIKAGVDDLKRKQETSEERHFALAERVKGVEESAKSAHKRIDGLEAKEHVV</sequence>
<dbReference type="RefSeq" id="WP_020815838.1">
    <property type="nucleotide sequence ID" value="NZ_ATAY01000039.1"/>
</dbReference>
<evidence type="ECO:0000256" key="2">
    <source>
        <dbReference type="SAM" id="Phobius"/>
    </source>
</evidence>
<comment type="caution">
    <text evidence="3">The sequence shown here is derived from an EMBL/GenBank/DDBJ whole genome shotgun (WGS) entry which is preliminary data.</text>
</comment>
<dbReference type="Proteomes" id="UP000016860">
    <property type="component" value="Unassembled WGS sequence"/>
</dbReference>
<dbReference type="PATRIC" id="fig|1330534.3.peg.2330"/>
<protein>
    <submittedName>
        <fullName evidence="3">Uncharacterized protein</fullName>
    </submittedName>
</protein>
<evidence type="ECO:0000313" key="3">
    <source>
        <dbReference type="EMBL" id="EPR11472.1"/>
    </source>
</evidence>
<proteinExistence type="predicted"/>
<keyword evidence="2" id="KW-0812">Transmembrane</keyword>
<evidence type="ECO:0000256" key="1">
    <source>
        <dbReference type="SAM" id="MobiDB-lite"/>
    </source>
</evidence>
<organism evidence="3 4">
    <name type="scientific">Ruminiclostridium papyrosolvens C7</name>
    <dbReference type="NCBI Taxonomy" id="1330534"/>
    <lineage>
        <taxon>Bacteria</taxon>
        <taxon>Bacillati</taxon>
        <taxon>Bacillota</taxon>
        <taxon>Clostridia</taxon>
        <taxon>Eubacteriales</taxon>
        <taxon>Oscillospiraceae</taxon>
        <taxon>Ruminiclostridium</taxon>
    </lineage>
</organism>
<accession>U4R1Q8</accession>
<feature type="region of interest" description="Disordered" evidence="1">
    <location>
        <begin position="79"/>
        <end position="99"/>
    </location>
</feature>
<evidence type="ECO:0000313" key="4">
    <source>
        <dbReference type="Proteomes" id="UP000016860"/>
    </source>
</evidence>
<dbReference type="EMBL" id="ATAY01000039">
    <property type="protein sequence ID" value="EPR11472.1"/>
    <property type="molecule type" value="Genomic_DNA"/>
</dbReference>
<name>U4R1Q8_9FIRM</name>